<dbReference type="Proteomes" id="UP001228044">
    <property type="component" value="Unassembled WGS sequence"/>
</dbReference>
<evidence type="ECO:0000259" key="3">
    <source>
        <dbReference type="Pfam" id="PF06155"/>
    </source>
</evidence>
<comment type="caution">
    <text evidence="4">The sequence shown here is derived from an EMBL/GenBank/DDBJ whole genome shotgun (WGS) entry which is preliminary data.</text>
</comment>
<dbReference type="InterPro" id="IPR038492">
    <property type="entry name" value="GBBH-like_N_sf"/>
</dbReference>
<reference evidence="4 5" key="1">
    <citation type="submission" date="2023-06" db="EMBL/GenBank/DDBJ databases">
        <title>Pelomonas sp. PFR6 16S ribosomal RNA gene Genome sequencing and assembly.</title>
        <authorList>
            <person name="Woo H."/>
        </authorList>
    </citation>
    <scope>NUCLEOTIDE SEQUENCE [LARGE SCALE GENOMIC DNA]</scope>
    <source>
        <strain evidence="4 5">PFR6</strain>
    </source>
</reference>
<dbReference type="PANTHER" id="PTHR35303">
    <property type="entry name" value="OS02G0197800 PROTEIN"/>
    <property type="match status" value="1"/>
</dbReference>
<accession>A0ABT8DN63</accession>
<keyword evidence="1" id="KW-0479">Metal-binding</keyword>
<evidence type="ECO:0000313" key="5">
    <source>
        <dbReference type="Proteomes" id="UP001228044"/>
    </source>
</evidence>
<dbReference type="EMBL" id="JAUHHC010000002">
    <property type="protein sequence ID" value="MDN3919826.1"/>
    <property type="molecule type" value="Genomic_DNA"/>
</dbReference>
<evidence type="ECO:0000256" key="2">
    <source>
        <dbReference type="ARBA" id="ARBA00023004"/>
    </source>
</evidence>
<protein>
    <submittedName>
        <fullName evidence="4">DUF971 domain-containing protein</fullName>
    </submittedName>
</protein>
<dbReference type="RefSeq" id="WP_290358152.1">
    <property type="nucleotide sequence ID" value="NZ_JAUHHC010000002.1"/>
</dbReference>
<sequence length="92" mass="10004">MNATVPLAVDLSPRRLRLQWPEGSAELPATALRAACRCGPCRARALRGEPAADDAVELIHAEPVGRYALQLIFSDGHDRGIYPWTLLQALSV</sequence>
<evidence type="ECO:0000256" key="1">
    <source>
        <dbReference type="ARBA" id="ARBA00022723"/>
    </source>
</evidence>
<dbReference type="Gene3D" id="3.30.2020.30">
    <property type="match status" value="1"/>
</dbReference>
<dbReference type="Pfam" id="PF06155">
    <property type="entry name" value="GBBH-like_N"/>
    <property type="match status" value="1"/>
</dbReference>
<keyword evidence="2" id="KW-0408">Iron</keyword>
<feature type="domain" description="Gamma-butyrobetaine hydroxylase-like N-terminal" evidence="3">
    <location>
        <begin position="13"/>
        <end position="87"/>
    </location>
</feature>
<keyword evidence="5" id="KW-1185">Reference proteome</keyword>
<evidence type="ECO:0000313" key="4">
    <source>
        <dbReference type="EMBL" id="MDN3919826.1"/>
    </source>
</evidence>
<dbReference type="PANTHER" id="PTHR35303:SF8">
    <property type="entry name" value="GAMMA-BUTYROBETAINE HYDROXYLASE-LIKE N-TERMINAL DOMAIN-CONTAINING PROTEIN"/>
    <property type="match status" value="1"/>
</dbReference>
<dbReference type="InterPro" id="IPR010376">
    <property type="entry name" value="GBBH-like_N"/>
</dbReference>
<name>A0ABT8DN63_9BURK</name>
<organism evidence="4 5">
    <name type="scientific">Roseateles violae</name>
    <dbReference type="NCBI Taxonomy" id="3058042"/>
    <lineage>
        <taxon>Bacteria</taxon>
        <taxon>Pseudomonadati</taxon>
        <taxon>Pseudomonadota</taxon>
        <taxon>Betaproteobacteria</taxon>
        <taxon>Burkholderiales</taxon>
        <taxon>Sphaerotilaceae</taxon>
        <taxon>Roseateles</taxon>
    </lineage>
</organism>
<gene>
    <name evidence="4" type="ORF">QWJ38_05965</name>
</gene>
<proteinExistence type="predicted"/>